<dbReference type="GO" id="GO:0003993">
    <property type="term" value="F:acid phosphatase activity"/>
    <property type="evidence" value="ECO:0007669"/>
    <property type="project" value="TreeGrafter"/>
</dbReference>
<dbReference type="InterPro" id="IPR010033">
    <property type="entry name" value="HAD_SF_ppase_IIIC"/>
</dbReference>
<dbReference type="InterPro" id="IPR036412">
    <property type="entry name" value="HAD-like_sf"/>
</dbReference>
<accession>A0A9W7DTD4</accession>
<dbReference type="SUPFAM" id="SSF56784">
    <property type="entry name" value="HAD-like"/>
    <property type="match status" value="1"/>
</dbReference>
<protein>
    <recommendedName>
        <fullName evidence="4">Magnesium-dependent phosphatase 1</fullName>
    </recommendedName>
</protein>
<gene>
    <name evidence="2" type="ORF">TL16_g01477</name>
</gene>
<dbReference type="PANTHER" id="PTHR17901:SF14">
    <property type="entry name" value="MAGNESIUM-DEPENDENT PHOSPHATASE 1"/>
    <property type="match status" value="1"/>
</dbReference>
<dbReference type="NCBIfam" id="TIGR01681">
    <property type="entry name" value="HAD-SF-IIIC"/>
    <property type="match status" value="1"/>
</dbReference>
<proteinExistence type="predicted"/>
<evidence type="ECO:0000256" key="1">
    <source>
        <dbReference type="SAM" id="SignalP"/>
    </source>
</evidence>
<evidence type="ECO:0008006" key="4">
    <source>
        <dbReference type="Google" id="ProtNLM"/>
    </source>
</evidence>
<organism evidence="2 3">
    <name type="scientific">Triparma laevis f. inornata</name>
    <dbReference type="NCBI Taxonomy" id="1714386"/>
    <lineage>
        <taxon>Eukaryota</taxon>
        <taxon>Sar</taxon>
        <taxon>Stramenopiles</taxon>
        <taxon>Ochrophyta</taxon>
        <taxon>Bolidophyceae</taxon>
        <taxon>Parmales</taxon>
        <taxon>Triparmaceae</taxon>
        <taxon>Triparma</taxon>
    </lineage>
</organism>
<dbReference type="Gene3D" id="3.40.50.1000">
    <property type="entry name" value="HAD superfamily/HAD-like"/>
    <property type="match status" value="1"/>
</dbReference>
<reference evidence="3" key="1">
    <citation type="journal article" date="2023" name="Commun. Biol.">
        <title>Genome analysis of Parmales, the sister group of diatoms, reveals the evolutionary specialization of diatoms from phago-mixotrophs to photoautotrophs.</title>
        <authorList>
            <person name="Ban H."/>
            <person name="Sato S."/>
            <person name="Yoshikawa S."/>
            <person name="Yamada K."/>
            <person name="Nakamura Y."/>
            <person name="Ichinomiya M."/>
            <person name="Sato N."/>
            <person name="Blanc-Mathieu R."/>
            <person name="Endo H."/>
            <person name="Kuwata A."/>
            <person name="Ogata H."/>
        </authorList>
    </citation>
    <scope>NUCLEOTIDE SEQUENCE [LARGE SCALE GENOMIC DNA]</scope>
</reference>
<evidence type="ECO:0000313" key="3">
    <source>
        <dbReference type="Proteomes" id="UP001162640"/>
    </source>
</evidence>
<feature type="chain" id="PRO_5040941216" description="Magnesium-dependent phosphatase 1" evidence="1">
    <location>
        <begin position="23"/>
        <end position="216"/>
    </location>
</feature>
<dbReference type="Pfam" id="PF12689">
    <property type="entry name" value="Acid_PPase"/>
    <property type="match status" value="1"/>
</dbReference>
<sequence>MFGVASDLVILLIAIIASLPTAVPLAFTGVTGRASSISNSPPKLFVFDLDNTLWTPELYQLPPDPPPNSVRLFSDVSSIISMIMSKYPDAKIGIASRTKSGDLARKLLPTFTEFQGTKKIRTLFDYVEIRTGDKTVHFKNLANKSDIPLSDMVFFDDALSGRYGNCVPVAKMGVTVGYCPKGMNMEIFENLMTRYEGARSEATSWEYDNHGRNESP</sequence>
<dbReference type="InterPro" id="IPR010036">
    <property type="entry name" value="MDP_1_eu_arc"/>
</dbReference>
<dbReference type="Proteomes" id="UP001162640">
    <property type="component" value="Unassembled WGS sequence"/>
</dbReference>
<dbReference type="InterPro" id="IPR023214">
    <property type="entry name" value="HAD_sf"/>
</dbReference>
<comment type="caution">
    <text evidence="2">The sequence shown here is derived from an EMBL/GenBank/DDBJ whole genome shotgun (WGS) entry which is preliminary data.</text>
</comment>
<keyword evidence="1" id="KW-0732">Signal</keyword>
<name>A0A9W7DTD4_9STRA</name>
<dbReference type="EMBL" id="BLQM01000033">
    <property type="protein sequence ID" value="GMH53555.1"/>
    <property type="molecule type" value="Genomic_DNA"/>
</dbReference>
<dbReference type="AlphaFoldDB" id="A0A9W7DTD4"/>
<feature type="signal peptide" evidence="1">
    <location>
        <begin position="1"/>
        <end position="22"/>
    </location>
</feature>
<dbReference type="PANTHER" id="PTHR17901">
    <property type="entry name" value="MAGNESIUM-DEPENDENT PHOSPHATASE 1 MDP1"/>
    <property type="match status" value="1"/>
</dbReference>
<evidence type="ECO:0000313" key="2">
    <source>
        <dbReference type="EMBL" id="GMH53555.1"/>
    </source>
</evidence>